<feature type="transmembrane region" description="Helical" evidence="2">
    <location>
        <begin position="85"/>
        <end position="114"/>
    </location>
</feature>
<keyword evidence="2" id="KW-0472">Membrane</keyword>
<dbReference type="KEGG" id="kpul:GXN76_02115"/>
<keyword evidence="4" id="KW-1185">Reference proteome</keyword>
<feature type="coiled-coil region" evidence="1">
    <location>
        <begin position="35"/>
        <end position="62"/>
    </location>
</feature>
<keyword evidence="2" id="KW-1133">Transmembrane helix</keyword>
<evidence type="ECO:0000256" key="1">
    <source>
        <dbReference type="SAM" id="Coils"/>
    </source>
</evidence>
<evidence type="ECO:0000313" key="3">
    <source>
        <dbReference type="EMBL" id="QKG83383.1"/>
    </source>
</evidence>
<dbReference type="Proteomes" id="UP000503088">
    <property type="component" value="Chromosome"/>
</dbReference>
<dbReference type="RefSeq" id="WP_173220036.1">
    <property type="nucleotide sequence ID" value="NZ_CP048104.1"/>
</dbReference>
<reference evidence="3 4" key="1">
    <citation type="submission" date="2020-01" db="EMBL/GenBank/DDBJ databases">
        <authorList>
            <person name="Gulvik C.A."/>
            <person name="Batra D.G."/>
        </authorList>
    </citation>
    <scope>NUCLEOTIDE SEQUENCE [LARGE SCALE GENOMIC DNA]</scope>
    <source>
        <strain evidence="3 4">W9323</strain>
    </source>
</reference>
<dbReference type="EMBL" id="CP048104">
    <property type="protein sequence ID" value="QKG83383.1"/>
    <property type="molecule type" value="Genomic_DNA"/>
</dbReference>
<organism evidence="3 4">
    <name type="scientific">Kroppenstedtia pulmonis</name>
    <dbReference type="NCBI Taxonomy" id="1380685"/>
    <lineage>
        <taxon>Bacteria</taxon>
        <taxon>Bacillati</taxon>
        <taxon>Bacillota</taxon>
        <taxon>Bacilli</taxon>
        <taxon>Bacillales</taxon>
        <taxon>Thermoactinomycetaceae</taxon>
        <taxon>Kroppenstedtia</taxon>
    </lineage>
</organism>
<keyword evidence="2" id="KW-0812">Transmembrane</keyword>
<evidence type="ECO:0000313" key="4">
    <source>
        <dbReference type="Proteomes" id="UP000503088"/>
    </source>
</evidence>
<name>A0A7D3XZX7_9BACL</name>
<evidence type="ECO:0000256" key="2">
    <source>
        <dbReference type="SAM" id="Phobius"/>
    </source>
</evidence>
<protein>
    <submittedName>
        <fullName evidence="3">Uncharacterized protein</fullName>
    </submittedName>
</protein>
<sequence length="116" mass="13165">MERGQIHYKINGFEFNPDRSVKESVKGRTSIPDAHRNAQVLLNEAKEERQQAQSLVLMKNMERDGGGKARLRGHTEGSKMNHDMIALFSGGVFLCLSNLLFVIMVLITFCHAYQEE</sequence>
<dbReference type="AlphaFoldDB" id="A0A7D3XZX7"/>
<gene>
    <name evidence="3" type="ORF">GXN76_02115</name>
</gene>
<keyword evidence="1" id="KW-0175">Coiled coil</keyword>
<proteinExistence type="predicted"/>
<accession>A0A7D3XZX7</accession>